<dbReference type="Pfam" id="PF07883">
    <property type="entry name" value="Cupin_2"/>
    <property type="match status" value="1"/>
</dbReference>
<reference evidence="5 6" key="1">
    <citation type="journal article" date="2019" name="Anaerobe">
        <title>Detection of Robinsoniella peoriensis in multiple bone samples of a trauma patient.</title>
        <authorList>
            <person name="Schrottner P."/>
            <person name="Hartwich K."/>
            <person name="Bunk B."/>
            <person name="Schober I."/>
            <person name="Helbig S."/>
            <person name="Rudolph W.W."/>
            <person name="Gunzer F."/>
        </authorList>
    </citation>
    <scope>NUCLEOTIDE SEQUENCE [LARGE SCALE GENOMIC DNA]</scope>
    <source>
        <strain evidence="5 6">DSM 106044</strain>
    </source>
</reference>
<dbReference type="InterPro" id="IPR009057">
    <property type="entry name" value="Homeodomain-like_sf"/>
</dbReference>
<dbReference type="Gene3D" id="1.10.10.60">
    <property type="entry name" value="Homeodomain-like"/>
    <property type="match status" value="2"/>
</dbReference>
<evidence type="ECO:0000256" key="2">
    <source>
        <dbReference type="ARBA" id="ARBA00023125"/>
    </source>
</evidence>
<dbReference type="PANTHER" id="PTHR43280">
    <property type="entry name" value="ARAC-FAMILY TRANSCRIPTIONAL REGULATOR"/>
    <property type="match status" value="1"/>
</dbReference>
<sequence length="280" mass="32779">MESPKVENQIIWPQHCYVNGNWKCYSMEKHSHGGLEINYILEGACTYIVGEKEYRLKKKNMIIIEGEYPHQKVFDRNVPCTVMGGEFRLKEMNIPMLSFAALAEHDRQLGEFLRQLNGCSVIEDAHLLLGDFGRLHSECQDKNREIYIATLTNKFLMDTADAYYSKNPSVKAYIVQIKEYIRNYFCKLSNIQEIAEQVHLNSTYMERIFKREAGCTIWQYVMECRMKAAKDLLENSRIPIGEIDLLIGMNSRQTFYIQFKRHYGVSPAEYRKLCHKDKGK</sequence>
<protein>
    <submittedName>
        <fullName evidence="5">Melibiose operon regulatory protein</fullName>
    </submittedName>
</protein>
<dbReference type="EMBL" id="QGQD01000086">
    <property type="protein sequence ID" value="TLC98713.1"/>
    <property type="molecule type" value="Genomic_DNA"/>
</dbReference>
<dbReference type="AlphaFoldDB" id="A0A4U8Q3D2"/>
<gene>
    <name evidence="5" type="primary">melR_18</name>
    <name evidence="5" type="ORF">DSM106044_04464</name>
</gene>
<evidence type="ECO:0000259" key="4">
    <source>
        <dbReference type="PROSITE" id="PS01124"/>
    </source>
</evidence>
<dbReference type="RefSeq" id="WP_027296344.1">
    <property type="nucleotide sequence ID" value="NZ_CABMJZ010000034.1"/>
</dbReference>
<dbReference type="OrthoDB" id="9776971at2"/>
<dbReference type="Gene3D" id="2.60.120.10">
    <property type="entry name" value="Jelly Rolls"/>
    <property type="match status" value="1"/>
</dbReference>
<keyword evidence="1" id="KW-0805">Transcription regulation</keyword>
<dbReference type="Proteomes" id="UP000306509">
    <property type="component" value="Unassembled WGS sequence"/>
</dbReference>
<dbReference type="InterPro" id="IPR018060">
    <property type="entry name" value="HTH_AraC"/>
</dbReference>
<dbReference type="Pfam" id="PF12833">
    <property type="entry name" value="HTH_18"/>
    <property type="match status" value="1"/>
</dbReference>
<keyword evidence="2" id="KW-0238">DNA-binding</keyword>
<dbReference type="InterPro" id="IPR011051">
    <property type="entry name" value="RmlC_Cupin_sf"/>
</dbReference>
<dbReference type="InterPro" id="IPR013096">
    <property type="entry name" value="Cupin_2"/>
</dbReference>
<dbReference type="SUPFAM" id="SSF46689">
    <property type="entry name" value="Homeodomain-like"/>
    <property type="match status" value="2"/>
</dbReference>
<feature type="domain" description="HTH araC/xylS-type" evidence="4">
    <location>
        <begin position="175"/>
        <end position="273"/>
    </location>
</feature>
<dbReference type="GO" id="GO:0043565">
    <property type="term" value="F:sequence-specific DNA binding"/>
    <property type="evidence" value="ECO:0007669"/>
    <property type="project" value="InterPro"/>
</dbReference>
<evidence type="ECO:0000313" key="5">
    <source>
        <dbReference type="EMBL" id="TLC98713.1"/>
    </source>
</evidence>
<dbReference type="SMART" id="SM00342">
    <property type="entry name" value="HTH_ARAC"/>
    <property type="match status" value="1"/>
</dbReference>
<dbReference type="InterPro" id="IPR014710">
    <property type="entry name" value="RmlC-like_jellyroll"/>
</dbReference>
<dbReference type="PANTHER" id="PTHR43280:SF14">
    <property type="entry name" value="MELIBIOSE OPERON REGULATORY PROTEIN"/>
    <property type="match status" value="1"/>
</dbReference>
<dbReference type="PROSITE" id="PS01124">
    <property type="entry name" value="HTH_ARAC_FAMILY_2"/>
    <property type="match status" value="1"/>
</dbReference>
<proteinExistence type="predicted"/>
<dbReference type="STRING" id="180332.GCA_000797495_00439"/>
<keyword evidence="6" id="KW-1185">Reference proteome</keyword>
<organism evidence="5 6">
    <name type="scientific">Robinsoniella peoriensis</name>
    <dbReference type="NCBI Taxonomy" id="180332"/>
    <lineage>
        <taxon>Bacteria</taxon>
        <taxon>Bacillati</taxon>
        <taxon>Bacillota</taxon>
        <taxon>Clostridia</taxon>
        <taxon>Lachnospirales</taxon>
        <taxon>Lachnospiraceae</taxon>
        <taxon>Robinsoniella</taxon>
    </lineage>
</organism>
<evidence type="ECO:0000313" key="6">
    <source>
        <dbReference type="Proteomes" id="UP000306509"/>
    </source>
</evidence>
<accession>A0A4U8Q3D2</accession>
<evidence type="ECO:0000256" key="3">
    <source>
        <dbReference type="ARBA" id="ARBA00023163"/>
    </source>
</evidence>
<name>A0A4U8Q3D2_9FIRM</name>
<keyword evidence="3" id="KW-0804">Transcription</keyword>
<comment type="caution">
    <text evidence="5">The sequence shown here is derived from an EMBL/GenBank/DDBJ whole genome shotgun (WGS) entry which is preliminary data.</text>
</comment>
<dbReference type="SUPFAM" id="SSF51182">
    <property type="entry name" value="RmlC-like cupins"/>
    <property type="match status" value="1"/>
</dbReference>
<evidence type="ECO:0000256" key="1">
    <source>
        <dbReference type="ARBA" id="ARBA00023015"/>
    </source>
</evidence>
<dbReference type="GO" id="GO:0003700">
    <property type="term" value="F:DNA-binding transcription factor activity"/>
    <property type="evidence" value="ECO:0007669"/>
    <property type="project" value="InterPro"/>
</dbReference>